<dbReference type="PANTHER" id="PTHR22597:SF12">
    <property type="entry name" value="POLYCOMB GROUP PROTEIN VERNALIZATION 2"/>
    <property type="match status" value="1"/>
</dbReference>
<dbReference type="Pfam" id="PF23320">
    <property type="entry name" value="Zn_SUZ12"/>
    <property type="match status" value="1"/>
</dbReference>
<organism evidence="10 11">
    <name type="scientific">Eutrema salsugineum</name>
    <name type="common">Saltwater cress</name>
    <name type="synonym">Sisymbrium salsugineum</name>
    <dbReference type="NCBI Taxonomy" id="72664"/>
    <lineage>
        <taxon>Eukaryota</taxon>
        <taxon>Viridiplantae</taxon>
        <taxon>Streptophyta</taxon>
        <taxon>Embryophyta</taxon>
        <taxon>Tracheophyta</taxon>
        <taxon>Spermatophyta</taxon>
        <taxon>Magnoliopsida</taxon>
        <taxon>eudicotyledons</taxon>
        <taxon>Gunneridae</taxon>
        <taxon>Pentapetalae</taxon>
        <taxon>rosids</taxon>
        <taxon>malvids</taxon>
        <taxon>Brassicales</taxon>
        <taxon>Brassicaceae</taxon>
        <taxon>Eutremeae</taxon>
        <taxon>Eutrema</taxon>
    </lineage>
</organism>
<feature type="domain" description="Polycomb protein SUZ12-like zinc finger" evidence="9">
    <location>
        <begin position="66"/>
        <end position="133"/>
    </location>
</feature>
<feature type="domain" description="Polycomb protein VEFS-Box" evidence="8">
    <location>
        <begin position="258"/>
        <end position="380"/>
    </location>
</feature>
<dbReference type="Proteomes" id="UP000030689">
    <property type="component" value="Unassembled WGS sequence"/>
</dbReference>
<evidence type="ECO:0000256" key="7">
    <source>
        <dbReference type="SAM" id="MobiDB-lite"/>
    </source>
</evidence>
<dbReference type="Gramene" id="ESQ55751">
    <property type="protein sequence ID" value="ESQ55751"/>
    <property type="gene ID" value="EUTSA_v10025216mg"/>
</dbReference>
<keyword evidence="6" id="KW-0804">Transcription</keyword>
<dbReference type="CDD" id="cd21553">
    <property type="entry name" value="VEFS-box_EMF2-like"/>
    <property type="match status" value="1"/>
</dbReference>
<evidence type="ECO:0000313" key="10">
    <source>
        <dbReference type="EMBL" id="ESQ55751.1"/>
    </source>
</evidence>
<dbReference type="GO" id="GO:0005634">
    <property type="term" value="C:nucleus"/>
    <property type="evidence" value="ECO:0007669"/>
    <property type="project" value="TreeGrafter"/>
</dbReference>
<keyword evidence="5" id="KW-0805">Transcription regulation</keyword>
<accession>V4P812</accession>
<proteinExistence type="inferred from homology"/>
<feature type="region of interest" description="Disordered" evidence="7">
    <location>
        <begin position="273"/>
        <end position="293"/>
    </location>
</feature>
<evidence type="ECO:0000259" key="9">
    <source>
        <dbReference type="Pfam" id="PF23320"/>
    </source>
</evidence>
<dbReference type="OrthoDB" id="166746at2759"/>
<dbReference type="PANTHER" id="PTHR22597">
    <property type="entry name" value="POLYCOMB GROUP PROTEIN"/>
    <property type="match status" value="1"/>
</dbReference>
<dbReference type="eggNOG" id="KOG2350">
    <property type="taxonomic scope" value="Eukaryota"/>
</dbReference>
<evidence type="ECO:0000256" key="2">
    <source>
        <dbReference type="ARBA" id="ARBA00022723"/>
    </source>
</evidence>
<keyword evidence="4" id="KW-0862">Zinc</keyword>
<dbReference type="STRING" id="72664.V4P812"/>
<evidence type="ECO:0000256" key="4">
    <source>
        <dbReference type="ARBA" id="ARBA00022833"/>
    </source>
</evidence>
<sequence>MCRQNCRAKSSPEEVISADENLLIYCKPVQLYNILHIRSRSNPSFLPRSLNYRIRAKGLRRSRSAGMVVFNYRDCDNTSQKTEVMENCSCPFCDMLCGSFKGLQLHLNSFHDLFEFEFVVSEEYQTVNVSVKLDAFGFEVEGSQEDKFEPFSFCSKPRQRTQRGGRKRRLNVRFLPMDSPSLANETENGNALLNDGNRGLGNPESTNLAGQFGMTSNTPPAIAQSSLDSDGKAMLTSEAVVAPPAKTRKLSAERSEARSNLLLQKRQFYHSHGGQPMSLEQVMSGGDSEDEVDDDVADLEDRQMLDDFVDVNKVEKRLMHLWNTFVRKQRILADGHVPWACEAFSKFHKSELLQCLSLCWCWRTFLVKLWNHGLVDANTINNCNLILETCDNNSDNTNNNSGNTNNTNNTNNNDSDNTNKNNSVDHREDMDVDDGDKNSKDK</sequence>
<dbReference type="OMA" id="PMSHNPR"/>
<evidence type="ECO:0000256" key="6">
    <source>
        <dbReference type="ARBA" id="ARBA00023163"/>
    </source>
</evidence>
<dbReference type="InterPro" id="IPR057540">
    <property type="entry name" value="Znf_SUZ12"/>
</dbReference>
<dbReference type="Pfam" id="PF09733">
    <property type="entry name" value="VEFS-Box"/>
    <property type="match status" value="1"/>
</dbReference>
<evidence type="ECO:0000256" key="3">
    <source>
        <dbReference type="ARBA" id="ARBA00022771"/>
    </source>
</evidence>
<feature type="compositionally biased region" description="Basic and acidic residues" evidence="7">
    <location>
        <begin position="423"/>
        <end position="442"/>
    </location>
</feature>
<reference evidence="10 11" key="1">
    <citation type="journal article" date="2013" name="Front. Plant Sci.">
        <title>The Reference Genome of the Halophytic Plant Eutrema salsugineum.</title>
        <authorList>
            <person name="Yang R."/>
            <person name="Jarvis D.E."/>
            <person name="Chen H."/>
            <person name="Beilstein M.A."/>
            <person name="Grimwood J."/>
            <person name="Jenkins J."/>
            <person name="Shu S."/>
            <person name="Prochnik S."/>
            <person name="Xin M."/>
            <person name="Ma C."/>
            <person name="Schmutz J."/>
            <person name="Wing R.A."/>
            <person name="Mitchell-Olds T."/>
            <person name="Schumaker K.S."/>
            <person name="Wang X."/>
        </authorList>
    </citation>
    <scope>NUCLEOTIDE SEQUENCE [LARGE SCALE GENOMIC DNA]</scope>
</reference>
<dbReference type="InterPro" id="IPR019135">
    <property type="entry name" value="Polycomb_protein_VEFS-Box"/>
</dbReference>
<dbReference type="KEGG" id="eus:EUTSA_v10025216mg"/>
<evidence type="ECO:0000313" key="11">
    <source>
        <dbReference type="Proteomes" id="UP000030689"/>
    </source>
</evidence>
<evidence type="ECO:0000256" key="5">
    <source>
        <dbReference type="ARBA" id="ARBA00023015"/>
    </source>
</evidence>
<name>V4P812_EUTSA</name>
<keyword evidence="11" id="KW-1185">Reference proteome</keyword>
<dbReference type="EMBL" id="KI517384">
    <property type="protein sequence ID" value="ESQ55751.1"/>
    <property type="molecule type" value="Genomic_DNA"/>
</dbReference>
<protein>
    <submittedName>
        <fullName evidence="10">Uncharacterized protein</fullName>
    </submittedName>
</protein>
<feature type="compositionally biased region" description="Low complexity" evidence="7">
    <location>
        <begin position="395"/>
        <end position="422"/>
    </location>
</feature>
<dbReference type="GO" id="GO:0031490">
    <property type="term" value="F:chromatin DNA binding"/>
    <property type="evidence" value="ECO:0007669"/>
    <property type="project" value="TreeGrafter"/>
</dbReference>
<gene>
    <name evidence="10" type="ORF">EUTSA_v10025216mg</name>
</gene>
<comment type="similarity">
    <text evidence="1">Belongs to the VEFS (VRN2-EMF2-FIS2-SU(Z)12) family.</text>
</comment>
<dbReference type="CDD" id="cd21749">
    <property type="entry name" value="ZnB-Zn_EMF2-like"/>
    <property type="match status" value="1"/>
</dbReference>
<evidence type="ECO:0000259" key="8">
    <source>
        <dbReference type="Pfam" id="PF09733"/>
    </source>
</evidence>
<evidence type="ECO:0000256" key="1">
    <source>
        <dbReference type="ARBA" id="ARBA00007416"/>
    </source>
</evidence>
<feature type="region of interest" description="Disordered" evidence="7">
    <location>
        <begin position="395"/>
        <end position="442"/>
    </location>
</feature>
<dbReference type="GO" id="GO:0008270">
    <property type="term" value="F:zinc ion binding"/>
    <property type="evidence" value="ECO:0007669"/>
    <property type="project" value="UniProtKB-KW"/>
</dbReference>
<dbReference type="AlphaFoldDB" id="V4P812"/>
<keyword evidence="2" id="KW-0479">Metal-binding</keyword>
<keyword evidence="3" id="KW-0863">Zinc-finger</keyword>